<keyword evidence="5 9" id="KW-0418">Kinase</keyword>
<dbReference type="PANTHER" id="PTHR43711">
    <property type="entry name" value="TWO-COMPONENT HISTIDINE KINASE"/>
    <property type="match status" value="1"/>
</dbReference>
<evidence type="ECO:0000256" key="7">
    <source>
        <dbReference type="SAM" id="Phobius"/>
    </source>
</evidence>
<dbReference type="SUPFAM" id="SSF55874">
    <property type="entry name" value="ATPase domain of HSP90 chaperone/DNA topoisomerase II/histidine kinase"/>
    <property type="match status" value="1"/>
</dbReference>
<dbReference type="InterPro" id="IPR003594">
    <property type="entry name" value="HATPase_dom"/>
</dbReference>
<sequence precursor="true">MHPRFITLLSSLLLVAGLLLDVLTPASLVVSILLNVPIALSGLALSRVLTQRMMLFALAANVLSGVLNGPAQGGWDTTALVNRAFTALSYLLVGVLTLQLREASARVAALRIADARAREERALRALVEGVSGPHTPGELLARAARGLRGLIGADAVAVGVVQGNVFAPGAAVEPPAFPGVQAGVPLPGAWLASPTQPGEALVVDARGTLAVRWRQRAGQDVLAVAFGPSGSARLFAEGAALVAPQLDTAALLAQVRAEREGAERRGAVIRDLVYAFSHDLRTPILANLMSARLALAGAYGPLGDTYRAALGSSVQANEDLLALAERLLLVAKLEGGEFHLQHRPLDLAALAVDRADAMRAALTAHGAHLDVHAPGPLPVHGDATELRRVVQNLIENAGKWTPPGGTVTVRTDAQGGEAVLQVLDDGPGVPGEVRARLFQRFRGAGAGAGSGLGLYLARGIVEAHGGTVRYHRGDRTCFEVRVPLRPPAQGDPA</sequence>
<keyword evidence="6" id="KW-0902">Two-component regulatory system</keyword>
<feature type="transmembrane region" description="Helical" evidence="7">
    <location>
        <begin position="49"/>
        <end position="68"/>
    </location>
</feature>
<keyword evidence="7" id="KW-0812">Transmembrane</keyword>
<keyword evidence="4" id="KW-0808">Transferase</keyword>
<dbReference type="Gene3D" id="3.30.565.10">
    <property type="entry name" value="Histidine kinase-like ATPase, C-terminal domain"/>
    <property type="match status" value="1"/>
</dbReference>
<keyword evidence="3" id="KW-0597">Phosphoprotein</keyword>
<dbReference type="eggNOG" id="COG2205">
    <property type="taxonomic scope" value="Bacteria"/>
</dbReference>
<dbReference type="Proteomes" id="UP000008635">
    <property type="component" value="Chromosome"/>
</dbReference>
<dbReference type="InterPro" id="IPR036097">
    <property type="entry name" value="HisK_dim/P_sf"/>
</dbReference>
<dbReference type="InterPro" id="IPR004358">
    <property type="entry name" value="Sig_transdc_His_kin-like_C"/>
</dbReference>
<dbReference type="PRINTS" id="PR00344">
    <property type="entry name" value="BCTRLSENSOR"/>
</dbReference>
<feature type="transmembrane region" description="Helical" evidence="7">
    <location>
        <begin position="80"/>
        <end position="100"/>
    </location>
</feature>
<evidence type="ECO:0000259" key="8">
    <source>
        <dbReference type="PROSITE" id="PS50109"/>
    </source>
</evidence>
<keyword evidence="7" id="KW-1133">Transmembrane helix</keyword>
<dbReference type="HOGENOM" id="CLU_530735_0_0_0"/>
<accession>E8U850</accession>
<dbReference type="AlphaFoldDB" id="E8U850"/>
<dbReference type="EC" id="2.7.13.3" evidence="2"/>
<dbReference type="SMART" id="SM00388">
    <property type="entry name" value="HisKA"/>
    <property type="match status" value="1"/>
</dbReference>
<dbReference type="GO" id="GO:0000155">
    <property type="term" value="F:phosphorelay sensor kinase activity"/>
    <property type="evidence" value="ECO:0007669"/>
    <property type="project" value="InterPro"/>
</dbReference>
<comment type="catalytic activity">
    <reaction evidence="1">
        <text>ATP + protein L-histidine = ADP + protein N-phospho-L-histidine.</text>
        <dbReference type="EC" id="2.7.13.3"/>
    </reaction>
</comment>
<dbReference type="SMART" id="SM00387">
    <property type="entry name" value="HATPase_c"/>
    <property type="match status" value="1"/>
</dbReference>
<dbReference type="RefSeq" id="WP_013556744.1">
    <property type="nucleotide sequence ID" value="NC_014958.1"/>
</dbReference>
<feature type="domain" description="Histidine kinase" evidence="8">
    <location>
        <begin position="275"/>
        <end position="486"/>
    </location>
</feature>
<evidence type="ECO:0000256" key="6">
    <source>
        <dbReference type="ARBA" id="ARBA00023012"/>
    </source>
</evidence>
<dbReference type="OrthoDB" id="913606at2"/>
<name>E8U850_DEIML</name>
<evidence type="ECO:0000256" key="4">
    <source>
        <dbReference type="ARBA" id="ARBA00022679"/>
    </source>
</evidence>
<gene>
    <name evidence="9" type="ordered locus">Deima_1590</name>
</gene>
<dbReference type="Pfam" id="PF02518">
    <property type="entry name" value="HATPase_c"/>
    <property type="match status" value="1"/>
</dbReference>
<dbReference type="CDD" id="cd00075">
    <property type="entry name" value="HATPase"/>
    <property type="match status" value="1"/>
</dbReference>
<dbReference type="PANTHER" id="PTHR43711:SF1">
    <property type="entry name" value="HISTIDINE KINASE 1"/>
    <property type="match status" value="1"/>
</dbReference>
<dbReference type="InterPro" id="IPR050736">
    <property type="entry name" value="Sensor_HK_Regulatory"/>
</dbReference>
<keyword evidence="7" id="KW-0472">Membrane</keyword>
<reference evidence="10" key="2">
    <citation type="submission" date="2011-01" db="EMBL/GenBank/DDBJ databases">
        <title>The complete genome of Deinococcus maricopensis DSM 21211.</title>
        <authorList>
            <consortium name="US DOE Joint Genome Institute (JGI-PGF)"/>
            <person name="Lucas S."/>
            <person name="Copeland A."/>
            <person name="Lapidus A."/>
            <person name="Goodwin L."/>
            <person name="Pitluck S."/>
            <person name="Kyrpides N."/>
            <person name="Mavromatis K."/>
            <person name="Pagani I."/>
            <person name="Ivanova N."/>
            <person name="Ovchinnikova G."/>
            <person name="Zeytun A."/>
            <person name="Detter J.C."/>
            <person name="Han C."/>
            <person name="Land M."/>
            <person name="Hauser L."/>
            <person name="Markowitz V."/>
            <person name="Cheng J.-F."/>
            <person name="Hugenholtz P."/>
            <person name="Woyke T."/>
            <person name="Wu D."/>
            <person name="Pukall R."/>
            <person name="Gehrich-Schroeter G."/>
            <person name="Brambilla E."/>
            <person name="Klenk H.-P."/>
            <person name="Eisen J.A."/>
        </authorList>
    </citation>
    <scope>NUCLEOTIDE SEQUENCE [LARGE SCALE GENOMIC DNA]</scope>
    <source>
        <strain evidence="10">DSM 21211 / LMG 22137 / NRRL B-23946 / LB-34</strain>
    </source>
</reference>
<reference evidence="9 10" key="1">
    <citation type="journal article" date="2011" name="Stand. Genomic Sci.">
        <title>Complete genome sequence of Deinococcus maricopensis type strain (LB-34).</title>
        <authorList>
            <person name="Pukall R."/>
            <person name="Zeytun A."/>
            <person name="Lucas S."/>
            <person name="Lapidus A."/>
            <person name="Hammon N."/>
            <person name="Deshpande S."/>
            <person name="Nolan M."/>
            <person name="Cheng J.F."/>
            <person name="Pitluck S."/>
            <person name="Liolios K."/>
            <person name="Pagani I."/>
            <person name="Mikhailova N."/>
            <person name="Ivanova N."/>
            <person name="Mavromatis K."/>
            <person name="Pati A."/>
            <person name="Tapia R."/>
            <person name="Han C."/>
            <person name="Goodwin L."/>
            <person name="Chen A."/>
            <person name="Palaniappan K."/>
            <person name="Land M."/>
            <person name="Hauser L."/>
            <person name="Chang Y.J."/>
            <person name="Jeffries C.D."/>
            <person name="Brambilla E.M."/>
            <person name="Rohde M."/>
            <person name="Goker M."/>
            <person name="Detter J.C."/>
            <person name="Woyke T."/>
            <person name="Bristow J."/>
            <person name="Eisen J.A."/>
            <person name="Markowitz V."/>
            <person name="Hugenholtz P."/>
            <person name="Kyrpides N.C."/>
            <person name="Klenk H.P."/>
        </authorList>
    </citation>
    <scope>NUCLEOTIDE SEQUENCE [LARGE SCALE GENOMIC DNA]</scope>
    <source>
        <strain evidence="10">DSM 21211 / LMG 22137 / NRRL B-23946 / LB-34</strain>
    </source>
</reference>
<dbReference type="InterPro" id="IPR005467">
    <property type="entry name" value="His_kinase_dom"/>
</dbReference>
<dbReference type="KEGG" id="dmr:Deima_1590"/>
<evidence type="ECO:0000313" key="9">
    <source>
        <dbReference type="EMBL" id="ADV67239.1"/>
    </source>
</evidence>
<dbReference type="EMBL" id="CP002454">
    <property type="protein sequence ID" value="ADV67239.1"/>
    <property type="molecule type" value="Genomic_DNA"/>
</dbReference>
<dbReference type="Gene3D" id="1.10.287.130">
    <property type="match status" value="1"/>
</dbReference>
<proteinExistence type="predicted"/>
<keyword evidence="10" id="KW-1185">Reference proteome</keyword>
<evidence type="ECO:0000256" key="2">
    <source>
        <dbReference type="ARBA" id="ARBA00012438"/>
    </source>
</evidence>
<evidence type="ECO:0000313" key="10">
    <source>
        <dbReference type="Proteomes" id="UP000008635"/>
    </source>
</evidence>
<evidence type="ECO:0000256" key="1">
    <source>
        <dbReference type="ARBA" id="ARBA00000085"/>
    </source>
</evidence>
<dbReference type="STRING" id="709986.Deima_1590"/>
<dbReference type="PROSITE" id="PS50109">
    <property type="entry name" value="HIS_KIN"/>
    <property type="match status" value="1"/>
</dbReference>
<organism evidence="9 10">
    <name type="scientific">Deinococcus maricopensis (strain DSM 21211 / LMG 22137 / NRRL B-23946 / LB-34)</name>
    <dbReference type="NCBI Taxonomy" id="709986"/>
    <lineage>
        <taxon>Bacteria</taxon>
        <taxon>Thermotogati</taxon>
        <taxon>Deinococcota</taxon>
        <taxon>Deinococci</taxon>
        <taxon>Deinococcales</taxon>
        <taxon>Deinococcaceae</taxon>
        <taxon>Deinococcus</taxon>
    </lineage>
</organism>
<protein>
    <recommendedName>
        <fullName evidence="2">histidine kinase</fullName>
        <ecNumber evidence="2">2.7.13.3</ecNumber>
    </recommendedName>
</protein>
<dbReference type="SUPFAM" id="SSF47384">
    <property type="entry name" value="Homodimeric domain of signal transducing histidine kinase"/>
    <property type="match status" value="1"/>
</dbReference>
<dbReference type="InterPro" id="IPR003661">
    <property type="entry name" value="HisK_dim/P_dom"/>
</dbReference>
<dbReference type="InterPro" id="IPR036890">
    <property type="entry name" value="HATPase_C_sf"/>
</dbReference>
<evidence type="ECO:0000256" key="3">
    <source>
        <dbReference type="ARBA" id="ARBA00022553"/>
    </source>
</evidence>
<evidence type="ECO:0000256" key="5">
    <source>
        <dbReference type="ARBA" id="ARBA00022777"/>
    </source>
</evidence>